<sequence length="588" mass="65834">MSDLCLYELEDIVWDEFCQIDDHVVPRPSSEMQHDYSIPSDSHKRPFHEVKSISNNIGDKYSPTKRRNTMLDKDLWSNTPSSVFPSSSESNSITVSSIPSEHNRSSNNKTDSNNNESCANNTILGDKMTAVGKTTFSDAIGDLGQAENNLDFFESTEVKDSSELLYYGWPEIGNFDDVDRMFRSCDSTFGLGMSKEDDLGWFTSADSIGGSEELVKSEFEFPCPEPNLVEYISENHENSKNDFVNDFGMTKDSSWTFEKSDSYMAFVNGPDMASSEDRFIPKEQMNENKKQAKLQNQSTGKGKELCFGNGSFDYKSNLPNKATQLPMSYMYSNNSPSSELTSVNQAPSAAKSETHDAYNIMHNDHRFLMVSPVVTGKRKKLHNCQGSRLSAYGSLKNGTAKVQTPIVDPGLTGNKPENHSDAEGGRIVIPTELGSSHVQKGLTMNLGMDDVSQEAVSFRQLQPVMEQVLLILWSCLLLDLRTKKCIRDSLYRLARSAEQRHHHANLNGSCGDRRDATGTFITARTNTFMDMETDTNPIDRSIAHLLFHRPSESRSTVRESVRSSPAMIENLIVSEEAAFKMENDHTDR</sequence>
<name>A0ABD3BJ81_9LAMI</name>
<accession>A0ABD3BJ81</accession>
<gene>
    <name evidence="2" type="ORF">CASFOL_038813</name>
</gene>
<evidence type="ECO:0008006" key="4">
    <source>
        <dbReference type="Google" id="ProtNLM"/>
    </source>
</evidence>
<feature type="region of interest" description="Disordered" evidence="1">
    <location>
        <begin position="79"/>
        <end position="120"/>
    </location>
</feature>
<evidence type="ECO:0000256" key="1">
    <source>
        <dbReference type="SAM" id="MobiDB-lite"/>
    </source>
</evidence>
<feature type="compositionally biased region" description="Polar residues" evidence="1">
    <location>
        <begin position="105"/>
        <end position="120"/>
    </location>
</feature>
<organism evidence="2 3">
    <name type="scientific">Castilleja foliolosa</name>
    <dbReference type="NCBI Taxonomy" id="1961234"/>
    <lineage>
        <taxon>Eukaryota</taxon>
        <taxon>Viridiplantae</taxon>
        <taxon>Streptophyta</taxon>
        <taxon>Embryophyta</taxon>
        <taxon>Tracheophyta</taxon>
        <taxon>Spermatophyta</taxon>
        <taxon>Magnoliopsida</taxon>
        <taxon>eudicotyledons</taxon>
        <taxon>Gunneridae</taxon>
        <taxon>Pentapetalae</taxon>
        <taxon>asterids</taxon>
        <taxon>lamiids</taxon>
        <taxon>Lamiales</taxon>
        <taxon>Orobanchaceae</taxon>
        <taxon>Pedicularideae</taxon>
        <taxon>Castillejinae</taxon>
        <taxon>Castilleja</taxon>
    </lineage>
</organism>
<feature type="compositionally biased region" description="Low complexity" evidence="1">
    <location>
        <begin position="79"/>
        <end position="100"/>
    </location>
</feature>
<protein>
    <recommendedName>
        <fullName evidence="4">Protein LNK1</fullName>
    </recommendedName>
</protein>
<dbReference type="Proteomes" id="UP001632038">
    <property type="component" value="Unassembled WGS sequence"/>
</dbReference>
<proteinExistence type="predicted"/>
<reference evidence="3" key="1">
    <citation type="journal article" date="2024" name="IScience">
        <title>Strigolactones Initiate the Formation of Haustorium-like Structures in Castilleja.</title>
        <authorList>
            <person name="Buerger M."/>
            <person name="Peterson D."/>
            <person name="Chory J."/>
        </authorList>
    </citation>
    <scope>NUCLEOTIDE SEQUENCE [LARGE SCALE GENOMIC DNA]</scope>
</reference>
<dbReference type="PANTHER" id="PTHR33334">
    <property type="entry name" value="PROTEIN LNK1"/>
    <property type="match status" value="1"/>
</dbReference>
<evidence type="ECO:0000313" key="3">
    <source>
        <dbReference type="Proteomes" id="UP001632038"/>
    </source>
</evidence>
<feature type="region of interest" description="Disordered" evidence="1">
    <location>
        <begin position="28"/>
        <end position="47"/>
    </location>
</feature>
<dbReference type="EMBL" id="JAVIJP010000083">
    <property type="protein sequence ID" value="KAL3617268.1"/>
    <property type="molecule type" value="Genomic_DNA"/>
</dbReference>
<dbReference type="PANTHER" id="PTHR33334:SF8">
    <property type="entry name" value="PROTEIN LNK1"/>
    <property type="match status" value="1"/>
</dbReference>
<keyword evidence="3" id="KW-1185">Reference proteome</keyword>
<comment type="caution">
    <text evidence="2">The sequence shown here is derived from an EMBL/GenBank/DDBJ whole genome shotgun (WGS) entry which is preliminary data.</text>
</comment>
<dbReference type="InterPro" id="IPR039928">
    <property type="entry name" value="LNK"/>
</dbReference>
<evidence type="ECO:0000313" key="2">
    <source>
        <dbReference type="EMBL" id="KAL3617268.1"/>
    </source>
</evidence>
<dbReference type="AlphaFoldDB" id="A0ABD3BJ81"/>